<dbReference type="AlphaFoldDB" id="G4T6U1"/>
<gene>
    <name evidence="2" type="ORF">PIIN_00864</name>
</gene>
<dbReference type="HOGENOM" id="CLU_1816536_0_0_1"/>
<organism evidence="2 3">
    <name type="scientific">Serendipita indica (strain DSM 11827)</name>
    <name type="common">Root endophyte fungus</name>
    <name type="synonym">Piriformospora indica</name>
    <dbReference type="NCBI Taxonomy" id="1109443"/>
    <lineage>
        <taxon>Eukaryota</taxon>
        <taxon>Fungi</taxon>
        <taxon>Dikarya</taxon>
        <taxon>Basidiomycota</taxon>
        <taxon>Agaricomycotina</taxon>
        <taxon>Agaricomycetes</taxon>
        <taxon>Sebacinales</taxon>
        <taxon>Serendipitaceae</taxon>
        <taxon>Serendipita</taxon>
    </lineage>
</organism>
<feature type="region of interest" description="Disordered" evidence="1">
    <location>
        <begin position="1"/>
        <end position="37"/>
    </location>
</feature>
<comment type="caution">
    <text evidence="2">The sequence shown here is derived from an EMBL/GenBank/DDBJ whole genome shotgun (WGS) entry which is preliminary data.</text>
</comment>
<reference evidence="2 3" key="1">
    <citation type="journal article" date="2011" name="PLoS Pathog.">
        <title>Endophytic Life Strategies Decoded by Genome and Transcriptome Analyses of the Mutualistic Root Symbiont Piriformospora indica.</title>
        <authorList>
            <person name="Zuccaro A."/>
            <person name="Lahrmann U."/>
            <person name="Guldener U."/>
            <person name="Langen G."/>
            <person name="Pfiffi S."/>
            <person name="Biedenkopf D."/>
            <person name="Wong P."/>
            <person name="Samans B."/>
            <person name="Grimm C."/>
            <person name="Basiewicz M."/>
            <person name="Murat C."/>
            <person name="Martin F."/>
            <person name="Kogel K.H."/>
        </authorList>
    </citation>
    <scope>NUCLEOTIDE SEQUENCE [LARGE SCALE GENOMIC DNA]</scope>
    <source>
        <strain evidence="2 3">DSM 11827</strain>
    </source>
</reference>
<dbReference type="Proteomes" id="UP000007148">
    <property type="component" value="Unassembled WGS sequence"/>
</dbReference>
<name>G4T6U1_SERID</name>
<proteinExistence type="predicted"/>
<evidence type="ECO:0000313" key="2">
    <source>
        <dbReference type="EMBL" id="CCA67027.1"/>
    </source>
</evidence>
<evidence type="ECO:0000313" key="3">
    <source>
        <dbReference type="Proteomes" id="UP000007148"/>
    </source>
</evidence>
<protein>
    <submittedName>
        <fullName evidence="2">Uncharacterized protein</fullName>
    </submittedName>
</protein>
<evidence type="ECO:0000256" key="1">
    <source>
        <dbReference type="SAM" id="MobiDB-lite"/>
    </source>
</evidence>
<feature type="compositionally biased region" description="Polar residues" evidence="1">
    <location>
        <begin position="1"/>
        <end position="21"/>
    </location>
</feature>
<dbReference type="EMBL" id="CAFZ01000008">
    <property type="protein sequence ID" value="CCA67027.1"/>
    <property type="molecule type" value="Genomic_DNA"/>
</dbReference>
<dbReference type="InParanoid" id="G4T6U1"/>
<sequence length="142" mass="15620">MTESVELTSPETQGTSSVTQSRDPEMVEGRVASPTSTAEVENALLDDVASDEETDTVYASVPGCSCNEACQPPDLRAQFDEFEPDFRERLIARMFEELEEEAPEELAATEDHTVPSIITWPEEEHPWAVVIVENFFGGAGIP</sequence>
<keyword evidence="3" id="KW-1185">Reference proteome</keyword>
<accession>G4T6U1</accession>